<feature type="domain" description="Reverse transcriptase RNase H-like" evidence="7">
    <location>
        <begin position="232"/>
        <end position="314"/>
    </location>
</feature>
<name>A0AA88WKH8_9ASTE</name>
<reference evidence="8" key="1">
    <citation type="submission" date="2022-12" db="EMBL/GenBank/DDBJ databases">
        <title>Draft genome assemblies for two species of Escallonia (Escalloniales).</title>
        <authorList>
            <person name="Chanderbali A."/>
            <person name="Dervinis C."/>
            <person name="Anghel I."/>
            <person name="Soltis D."/>
            <person name="Soltis P."/>
            <person name="Zapata F."/>
        </authorList>
    </citation>
    <scope>NUCLEOTIDE SEQUENCE</scope>
    <source>
        <strain evidence="8">UCBG64.0493</strain>
        <tissue evidence="8">Leaf</tissue>
    </source>
</reference>
<gene>
    <name evidence="8" type="ORF">RJ639_040281</name>
</gene>
<evidence type="ECO:0000259" key="7">
    <source>
        <dbReference type="Pfam" id="PF17917"/>
    </source>
</evidence>
<keyword evidence="9" id="KW-1185">Reference proteome</keyword>
<evidence type="ECO:0000313" key="9">
    <source>
        <dbReference type="Proteomes" id="UP001188597"/>
    </source>
</evidence>
<evidence type="ECO:0000256" key="6">
    <source>
        <dbReference type="ARBA" id="ARBA00022918"/>
    </source>
</evidence>
<dbReference type="PANTHER" id="PTHR48475">
    <property type="entry name" value="RIBONUCLEASE H"/>
    <property type="match status" value="1"/>
</dbReference>
<dbReference type="InterPro" id="IPR043502">
    <property type="entry name" value="DNA/RNA_pol_sf"/>
</dbReference>
<organism evidence="8 9">
    <name type="scientific">Escallonia herrerae</name>
    <dbReference type="NCBI Taxonomy" id="1293975"/>
    <lineage>
        <taxon>Eukaryota</taxon>
        <taxon>Viridiplantae</taxon>
        <taxon>Streptophyta</taxon>
        <taxon>Embryophyta</taxon>
        <taxon>Tracheophyta</taxon>
        <taxon>Spermatophyta</taxon>
        <taxon>Magnoliopsida</taxon>
        <taxon>eudicotyledons</taxon>
        <taxon>Gunneridae</taxon>
        <taxon>Pentapetalae</taxon>
        <taxon>asterids</taxon>
        <taxon>campanulids</taxon>
        <taxon>Escalloniales</taxon>
        <taxon>Escalloniaceae</taxon>
        <taxon>Escallonia</taxon>
    </lineage>
</organism>
<evidence type="ECO:0000256" key="1">
    <source>
        <dbReference type="ARBA" id="ARBA00022679"/>
    </source>
</evidence>
<keyword evidence="3" id="KW-0540">Nuclease</keyword>
<accession>A0AA88WKH8</accession>
<evidence type="ECO:0000256" key="2">
    <source>
        <dbReference type="ARBA" id="ARBA00022695"/>
    </source>
</evidence>
<keyword evidence="6" id="KW-0695">RNA-directed DNA polymerase</keyword>
<dbReference type="GO" id="GO:0016787">
    <property type="term" value="F:hydrolase activity"/>
    <property type="evidence" value="ECO:0007669"/>
    <property type="project" value="UniProtKB-KW"/>
</dbReference>
<dbReference type="PANTHER" id="PTHR48475:SF2">
    <property type="entry name" value="RIBONUCLEASE H"/>
    <property type="match status" value="1"/>
</dbReference>
<dbReference type="Proteomes" id="UP001188597">
    <property type="component" value="Unassembled WGS sequence"/>
</dbReference>
<dbReference type="InterPro" id="IPR041373">
    <property type="entry name" value="RT_RNaseH"/>
</dbReference>
<dbReference type="GO" id="GO:0003964">
    <property type="term" value="F:RNA-directed DNA polymerase activity"/>
    <property type="evidence" value="ECO:0007669"/>
    <property type="project" value="UniProtKB-KW"/>
</dbReference>
<keyword evidence="1" id="KW-0808">Transferase</keyword>
<evidence type="ECO:0000256" key="3">
    <source>
        <dbReference type="ARBA" id="ARBA00022722"/>
    </source>
</evidence>
<dbReference type="SUPFAM" id="SSF56672">
    <property type="entry name" value="DNA/RNA polymerases"/>
    <property type="match status" value="1"/>
</dbReference>
<evidence type="ECO:0000256" key="5">
    <source>
        <dbReference type="ARBA" id="ARBA00022801"/>
    </source>
</evidence>
<evidence type="ECO:0000256" key="4">
    <source>
        <dbReference type="ARBA" id="ARBA00022759"/>
    </source>
</evidence>
<sequence>MKLSNGQKRLDHGQAKGTKTCGATFTVTMDIQLWITQVNNRSPDEAWTVEKICIMQGREEQEENARIINTISGGLASGGLSGQAPKAYAREVCITSQSLGKKQKTTPLPAISFSDDDIEDVKTPYDDPSVITIKAGNFDVKLVLVDNGSSTESKEALIIEDLQEDKKRQRGEPIKDLMSIELYPREKEKTARIGSTLKEDIKLKLVNLLQTYADILAWTAADMPGIDPEVITYKLNVAISAVLVRKENGIQKPIYNVSKVLQDVETRYPKIDKKLLALITSARSLRPYFQSHIIVVLTDQPLKKVLLSPEASRRLPFNPYISIKEVSNALISDLCYLPLRPLQSLLKSFNLNEKIRLTFTQLLCEMSGLFSLGNGFPLLPAFQSYHILAISKRDSICAPQAYI</sequence>
<evidence type="ECO:0000313" key="8">
    <source>
        <dbReference type="EMBL" id="KAK3027904.1"/>
    </source>
</evidence>
<protein>
    <recommendedName>
        <fullName evidence="7">Reverse transcriptase RNase H-like domain-containing protein</fullName>
    </recommendedName>
</protein>
<keyword evidence="2" id="KW-0548">Nucleotidyltransferase</keyword>
<dbReference type="GO" id="GO:0004519">
    <property type="term" value="F:endonuclease activity"/>
    <property type="evidence" value="ECO:0007669"/>
    <property type="project" value="UniProtKB-KW"/>
</dbReference>
<comment type="caution">
    <text evidence="8">The sequence shown here is derived from an EMBL/GenBank/DDBJ whole genome shotgun (WGS) entry which is preliminary data.</text>
</comment>
<dbReference type="Pfam" id="PF17917">
    <property type="entry name" value="RT_RNaseH"/>
    <property type="match status" value="1"/>
</dbReference>
<proteinExistence type="predicted"/>
<dbReference type="EMBL" id="JAVXUP010000437">
    <property type="protein sequence ID" value="KAK3027904.1"/>
    <property type="molecule type" value="Genomic_DNA"/>
</dbReference>
<dbReference type="AlphaFoldDB" id="A0AA88WKH8"/>
<keyword evidence="4" id="KW-0255">Endonuclease</keyword>
<keyword evidence="5" id="KW-0378">Hydrolase</keyword>